<dbReference type="SMART" id="SM00388">
    <property type="entry name" value="HisKA"/>
    <property type="match status" value="1"/>
</dbReference>
<comment type="caution">
    <text evidence="5">The sequence shown here is derived from an EMBL/GenBank/DDBJ whole genome shotgun (WGS) entry which is preliminary data.</text>
</comment>
<gene>
    <name evidence="5" type="ORF">AMYX_29880</name>
</gene>
<dbReference type="GO" id="GO:0000155">
    <property type="term" value="F:phosphorelay sensor kinase activity"/>
    <property type="evidence" value="ECO:0007669"/>
    <property type="project" value="InterPro"/>
</dbReference>
<feature type="region of interest" description="Disordered" evidence="3">
    <location>
        <begin position="1"/>
        <end position="25"/>
    </location>
</feature>
<dbReference type="RefSeq" id="WP_176066625.1">
    <property type="nucleotide sequence ID" value="NZ_BJTG01000007.1"/>
</dbReference>
<dbReference type="Pfam" id="PF00512">
    <property type="entry name" value="HisKA"/>
    <property type="match status" value="1"/>
</dbReference>
<dbReference type="InterPro" id="IPR003661">
    <property type="entry name" value="HisK_dim/P_dom"/>
</dbReference>
<accession>A0A7I9VQJ1</accession>
<name>A0A7I9VQJ1_9BACT</name>
<sequence length="234" mass="24451">MIVSDRQQPRGAEGGGAGASPGEKSADRGSFLGFVAHEMRNPLSTALWSAELLARLAPEDRAGPRGEKLSNMCLRALQRLRLLVEDHFLAERLGVDGIPFRSDAVPVREMLEQVAGKLGVEAKLAVDETLAVRADRGLLERVLDALLAVASHGKSPVHIDAQRSGETVTLTLRGAPPAPGALEMPHKGTPSDPTGRALALHMAVQVAQALGGTLTAPAEAYLLTLPLAPAPGGP</sequence>
<feature type="domain" description="Signal transduction histidine kinase dimerisation/phosphoacceptor" evidence="4">
    <location>
        <begin position="27"/>
        <end position="96"/>
    </location>
</feature>
<dbReference type="AlphaFoldDB" id="A0A7I9VQJ1"/>
<proteinExistence type="predicted"/>
<evidence type="ECO:0000256" key="2">
    <source>
        <dbReference type="ARBA" id="ARBA00012438"/>
    </source>
</evidence>
<dbReference type="EC" id="2.7.13.3" evidence="2"/>
<evidence type="ECO:0000313" key="6">
    <source>
        <dbReference type="Proteomes" id="UP000503640"/>
    </source>
</evidence>
<reference evidence="6" key="1">
    <citation type="journal article" date="2020" name="Appl. Environ. Microbiol.">
        <title>Diazotrophic Anaeromyxobacter Isolates from Soils.</title>
        <authorList>
            <person name="Masuda Y."/>
            <person name="Yamanaka H."/>
            <person name="Xu Z.X."/>
            <person name="Shiratori Y."/>
            <person name="Aono T."/>
            <person name="Amachi S."/>
            <person name="Senoo K."/>
            <person name="Itoh H."/>
        </authorList>
    </citation>
    <scope>NUCLEOTIDE SEQUENCE [LARGE SCALE GENOMIC DNA]</scope>
    <source>
        <strain evidence="6">R267</strain>
    </source>
</reference>
<dbReference type="CDD" id="cd00082">
    <property type="entry name" value="HisKA"/>
    <property type="match status" value="1"/>
</dbReference>
<evidence type="ECO:0000313" key="5">
    <source>
        <dbReference type="EMBL" id="GEJ58247.1"/>
    </source>
</evidence>
<dbReference type="Proteomes" id="UP000503640">
    <property type="component" value="Unassembled WGS sequence"/>
</dbReference>
<dbReference type="SUPFAM" id="SSF47384">
    <property type="entry name" value="Homodimeric domain of signal transducing histidine kinase"/>
    <property type="match status" value="1"/>
</dbReference>
<dbReference type="Gene3D" id="1.10.287.130">
    <property type="match status" value="1"/>
</dbReference>
<comment type="catalytic activity">
    <reaction evidence="1">
        <text>ATP + protein L-histidine = ADP + protein N-phospho-L-histidine.</text>
        <dbReference type="EC" id="2.7.13.3"/>
    </reaction>
</comment>
<evidence type="ECO:0000256" key="3">
    <source>
        <dbReference type="SAM" id="MobiDB-lite"/>
    </source>
</evidence>
<dbReference type="InterPro" id="IPR036097">
    <property type="entry name" value="HisK_dim/P_sf"/>
</dbReference>
<evidence type="ECO:0000259" key="4">
    <source>
        <dbReference type="SMART" id="SM00388"/>
    </source>
</evidence>
<protein>
    <recommendedName>
        <fullName evidence="2">histidine kinase</fullName>
        <ecNumber evidence="2">2.7.13.3</ecNumber>
    </recommendedName>
</protein>
<dbReference type="EMBL" id="BJTG01000007">
    <property type="protein sequence ID" value="GEJ58247.1"/>
    <property type="molecule type" value="Genomic_DNA"/>
</dbReference>
<evidence type="ECO:0000256" key="1">
    <source>
        <dbReference type="ARBA" id="ARBA00000085"/>
    </source>
</evidence>
<keyword evidence="6" id="KW-1185">Reference proteome</keyword>
<organism evidence="5 6">
    <name type="scientific">Anaeromyxobacter diazotrophicus</name>
    <dbReference type="NCBI Taxonomy" id="2590199"/>
    <lineage>
        <taxon>Bacteria</taxon>
        <taxon>Pseudomonadati</taxon>
        <taxon>Myxococcota</taxon>
        <taxon>Myxococcia</taxon>
        <taxon>Myxococcales</taxon>
        <taxon>Cystobacterineae</taxon>
        <taxon>Anaeromyxobacteraceae</taxon>
        <taxon>Anaeromyxobacter</taxon>
    </lineage>
</organism>